<organism evidence="1 2">
    <name type="scientific">Sinosporangium album</name>
    <dbReference type="NCBI Taxonomy" id="504805"/>
    <lineage>
        <taxon>Bacteria</taxon>
        <taxon>Bacillati</taxon>
        <taxon>Actinomycetota</taxon>
        <taxon>Actinomycetes</taxon>
        <taxon>Streptosporangiales</taxon>
        <taxon>Streptosporangiaceae</taxon>
        <taxon>Sinosporangium</taxon>
    </lineage>
</organism>
<dbReference type="AlphaFoldDB" id="A0A1G8GF33"/>
<accession>A0A1G8GF33</accession>
<sequence>MRNTATFPHRCRSRLSPTSTAKCVEPREWASRRLDAKVHLQTATVQILPIIVLASLSTLLKSLRLGGPHSPDSE</sequence>
<reference evidence="1 2" key="1">
    <citation type="submission" date="2016-10" db="EMBL/GenBank/DDBJ databases">
        <authorList>
            <person name="de Groot N.N."/>
        </authorList>
    </citation>
    <scope>NUCLEOTIDE SEQUENCE [LARGE SCALE GENOMIC DNA]</scope>
    <source>
        <strain evidence="1 2">CPCC 201354</strain>
    </source>
</reference>
<gene>
    <name evidence="1" type="ORF">SAMN05421505_12711</name>
</gene>
<keyword evidence="2" id="KW-1185">Reference proteome</keyword>
<dbReference type="EMBL" id="FNCN01000027">
    <property type="protein sequence ID" value="SDH92956.1"/>
    <property type="molecule type" value="Genomic_DNA"/>
</dbReference>
<proteinExistence type="predicted"/>
<evidence type="ECO:0000313" key="2">
    <source>
        <dbReference type="Proteomes" id="UP000198923"/>
    </source>
</evidence>
<name>A0A1G8GF33_9ACTN</name>
<evidence type="ECO:0000313" key="1">
    <source>
        <dbReference type="EMBL" id="SDH92956.1"/>
    </source>
</evidence>
<protein>
    <submittedName>
        <fullName evidence="1">Uncharacterized protein</fullName>
    </submittedName>
</protein>
<dbReference type="Proteomes" id="UP000198923">
    <property type="component" value="Unassembled WGS sequence"/>
</dbReference>